<dbReference type="SUPFAM" id="SSF56112">
    <property type="entry name" value="Protein kinase-like (PK-like)"/>
    <property type="match status" value="1"/>
</dbReference>
<protein>
    <submittedName>
        <fullName evidence="2">Uncharacterized protein</fullName>
    </submittedName>
</protein>
<comment type="caution">
    <text evidence="2">The sequence shown here is derived from an EMBL/GenBank/DDBJ whole genome shotgun (WGS) entry which is preliminary data.</text>
</comment>
<keyword evidence="3" id="KW-1185">Reference proteome</keyword>
<evidence type="ECO:0000256" key="1">
    <source>
        <dbReference type="SAM" id="MobiDB-lite"/>
    </source>
</evidence>
<dbReference type="InterPro" id="IPR011009">
    <property type="entry name" value="Kinase-like_dom_sf"/>
</dbReference>
<feature type="region of interest" description="Disordered" evidence="1">
    <location>
        <begin position="133"/>
        <end position="157"/>
    </location>
</feature>
<evidence type="ECO:0000313" key="2">
    <source>
        <dbReference type="EMBL" id="KAF5316067.1"/>
    </source>
</evidence>
<dbReference type="EMBL" id="JAACJJ010000042">
    <property type="protein sequence ID" value="KAF5316067.1"/>
    <property type="molecule type" value="Genomic_DNA"/>
</dbReference>
<evidence type="ECO:0000313" key="3">
    <source>
        <dbReference type="Proteomes" id="UP000567179"/>
    </source>
</evidence>
<name>A0A8H5B3X2_9AGAR</name>
<gene>
    <name evidence="2" type="ORF">D9619_006119</name>
</gene>
<organism evidence="2 3">
    <name type="scientific">Psilocybe cf. subviscida</name>
    <dbReference type="NCBI Taxonomy" id="2480587"/>
    <lineage>
        <taxon>Eukaryota</taxon>
        <taxon>Fungi</taxon>
        <taxon>Dikarya</taxon>
        <taxon>Basidiomycota</taxon>
        <taxon>Agaricomycotina</taxon>
        <taxon>Agaricomycetes</taxon>
        <taxon>Agaricomycetidae</taxon>
        <taxon>Agaricales</taxon>
        <taxon>Agaricineae</taxon>
        <taxon>Strophariaceae</taxon>
        <taxon>Psilocybe</taxon>
    </lineage>
</organism>
<accession>A0A8H5B3X2</accession>
<dbReference type="AlphaFoldDB" id="A0A8H5B3X2"/>
<dbReference type="OrthoDB" id="3261131at2759"/>
<sequence length="563" mass="63344">MSWPSVDGRARPTNLCLSLHTIMPEVFCLVIDHDQTDFWDPFTVIYDPNMDIESLKYKVMKIEPTLQGVPSSRVAVYYSPDIKLSRISTVEELQTAISALDLSGARVLPSQLVQDVATGDDLLIFHRLTPPCEESPVFHSQSTSRKRPRSPSDDMSQHARFKNAKMLRTAPSDVGGLSFYWSLQNNSNERFLDDRPFPDLLVPPIPLLYRPFGEFDDIYTGRTPIPADIYIDRVALQLTVNELAASMTLRFENESQRRDTALDHLSQIFVCDFKASAFGAYQKDGHSEIHQLVDTIIEIKNELPGVDAVPYAQSTAYVGQSHKRSDKIQELCNRCRLPALCITIVGTQIQFFAILLLGHQYRVVSLTPGLSCCLSASNEQDRKHLYSAFAAAIVLRRRIRRDLDSYHEFYPPVLAAQEFYFPAVSAILEHGSAAEKPAYLNFKILDHYGEQVPFRQLYRAIVANGDADILVKFTRHYCITLHDHCAASGNAPKVLGFEQLPGGWFAIAMEILPDAKSIKSILRRGQKDELLIDLVNGFHEKELVHGDLRSANIICNDGGEKFG</sequence>
<proteinExistence type="predicted"/>
<dbReference type="Proteomes" id="UP000567179">
    <property type="component" value="Unassembled WGS sequence"/>
</dbReference>
<reference evidence="2 3" key="1">
    <citation type="journal article" date="2020" name="ISME J.">
        <title>Uncovering the hidden diversity of litter-decomposition mechanisms in mushroom-forming fungi.</title>
        <authorList>
            <person name="Floudas D."/>
            <person name="Bentzer J."/>
            <person name="Ahren D."/>
            <person name="Johansson T."/>
            <person name="Persson P."/>
            <person name="Tunlid A."/>
        </authorList>
    </citation>
    <scope>NUCLEOTIDE SEQUENCE [LARGE SCALE GENOMIC DNA]</scope>
    <source>
        <strain evidence="2 3">CBS 101986</strain>
    </source>
</reference>